<feature type="transmembrane region" description="Helical" evidence="1">
    <location>
        <begin position="122"/>
        <end position="141"/>
    </location>
</feature>
<gene>
    <name evidence="2" type="ORF">P4G45_14350</name>
    <name evidence="3" type="ORF">P8936_15305</name>
</gene>
<dbReference type="EMBL" id="CP121195">
    <property type="protein sequence ID" value="XBH13042.1"/>
    <property type="molecule type" value="Genomic_DNA"/>
</dbReference>
<dbReference type="RefSeq" id="WP_348267164.1">
    <property type="nucleotide sequence ID" value="NZ_CP121194.1"/>
</dbReference>
<dbReference type="EMBL" id="CP121194">
    <property type="protein sequence ID" value="XBH09656.1"/>
    <property type="molecule type" value="Genomic_DNA"/>
</dbReference>
<accession>A0AAU7CX25</accession>
<reference evidence="3" key="1">
    <citation type="submission" date="2023-03" db="EMBL/GenBank/DDBJ databases">
        <title>Edaphobacter sp.</title>
        <authorList>
            <person name="Huber K.J."/>
            <person name="Papendorf J."/>
            <person name="Pilke C."/>
            <person name="Bunk B."/>
            <person name="Sproeer C."/>
            <person name="Pester M."/>
        </authorList>
    </citation>
    <scope>NUCLEOTIDE SEQUENCE</scope>
    <source>
        <strain evidence="2">DSM 109919</strain>
        <strain evidence="3">DSM 109920</strain>
    </source>
</reference>
<organism evidence="3">
    <name type="scientific">Edaphobacter paludis</name>
    <dbReference type="NCBI Taxonomy" id="3035702"/>
    <lineage>
        <taxon>Bacteria</taxon>
        <taxon>Pseudomonadati</taxon>
        <taxon>Acidobacteriota</taxon>
        <taxon>Terriglobia</taxon>
        <taxon>Terriglobales</taxon>
        <taxon>Acidobacteriaceae</taxon>
        <taxon>Edaphobacter</taxon>
    </lineage>
</organism>
<protein>
    <submittedName>
        <fullName evidence="3">DUF1772 domain-containing protein</fullName>
    </submittedName>
</protein>
<feature type="transmembrane region" description="Helical" evidence="1">
    <location>
        <begin position="48"/>
        <end position="70"/>
    </location>
</feature>
<keyword evidence="1" id="KW-0472">Membrane</keyword>
<proteinExistence type="predicted"/>
<feature type="transmembrane region" description="Helical" evidence="1">
    <location>
        <begin position="76"/>
        <end position="101"/>
    </location>
</feature>
<dbReference type="InterPro" id="IPR013901">
    <property type="entry name" value="Anthrone_oxy"/>
</dbReference>
<feature type="transmembrane region" description="Helical" evidence="1">
    <location>
        <begin position="6"/>
        <end position="27"/>
    </location>
</feature>
<dbReference type="KEGG" id="epl:P4G45_14350"/>
<dbReference type="Pfam" id="PF08592">
    <property type="entry name" value="Anthrone_oxy"/>
    <property type="match status" value="1"/>
</dbReference>
<dbReference type="AlphaFoldDB" id="A0AAU7D4T6"/>
<keyword evidence="1" id="KW-1133">Transmembrane helix</keyword>
<accession>A0AAU7D4T6</accession>
<name>A0AAU7D4T6_9BACT</name>
<evidence type="ECO:0000256" key="1">
    <source>
        <dbReference type="SAM" id="Phobius"/>
    </source>
</evidence>
<evidence type="ECO:0000313" key="2">
    <source>
        <dbReference type="EMBL" id="XBH09656.1"/>
    </source>
</evidence>
<sequence length="142" mass="16019">MHLFNIVTVFVIFVLIGVEFCVSAFINPVMRKLDVEPQAKALSIFARMLGGVMPFWYGAGLLLLAVQAWLHRGTAAYPLLLTAAVLWLGVIVFTLVVLVPINNRIAARSAADWQQQHRRWDNLHRLRVLVLAVAGFCLLWRI</sequence>
<keyword evidence="1" id="KW-0812">Transmembrane</keyword>
<evidence type="ECO:0000313" key="3">
    <source>
        <dbReference type="EMBL" id="XBH13042.1"/>
    </source>
</evidence>